<reference evidence="2 3" key="1">
    <citation type="submission" date="2024-04" db="EMBL/GenBank/DDBJ databases">
        <authorList>
            <person name="Wu Y.S."/>
            <person name="Zhang L."/>
        </authorList>
    </citation>
    <scope>NUCLEOTIDE SEQUENCE [LARGE SCALE GENOMIC DNA]</scope>
    <source>
        <strain evidence="2 3">KG-01</strain>
    </source>
</reference>
<sequence length="75" mass="8715">MNEIVIDTEYVTLGQFLKMVDIISSGGQAKWYLAENDVFVNDELENRRGRKLRHEDIVELPEVGKFIVKDAFLEE</sequence>
<proteinExistence type="predicted"/>
<evidence type="ECO:0000313" key="3">
    <source>
        <dbReference type="Proteomes" id="UP001398420"/>
    </source>
</evidence>
<dbReference type="InterPro" id="IPR036986">
    <property type="entry name" value="S4_RNA-bd_sf"/>
</dbReference>
<keyword evidence="1" id="KW-0694">RNA-binding</keyword>
<protein>
    <submittedName>
        <fullName evidence="2">S4 domain-containing protein YaaA</fullName>
    </submittedName>
</protein>
<dbReference type="Gene3D" id="3.10.290.10">
    <property type="entry name" value="RNA-binding S4 domain"/>
    <property type="match status" value="1"/>
</dbReference>
<dbReference type="InterPro" id="IPR014330">
    <property type="entry name" value="RNA-bd_S4-rel_YaaA"/>
</dbReference>
<organism evidence="2 3">
    <name type="scientific">Kurthia gibsonii</name>
    <dbReference type="NCBI Taxonomy" id="33946"/>
    <lineage>
        <taxon>Bacteria</taxon>
        <taxon>Bacillati</taxon>
        <taxon>Bacillota</taxon>
        <taxon>Bacilli</taxon>
        <taxon>Bacillales</taxon>
        <taxon>Caryophanaceae</taxon>
        <taxon>Kurthia</taxon>
    </lineage>
</organism>
<evidence type="ECO:0000313" key="2">
    <source>
        <dbReference type="EMBL" id="MEL5989070.1"/>
    </source>
</evidence>
<dbReference type="PROSITE" id="PS50889">
    <property type="entry name" value="S4"/>
    <property type="match status" value="1"/>
</dbReference>
<dbReference type="SUPFAM" id="SSF55174">
    <property type="entry name" value="Alpha-L RNA-binding motif"/>
    <property type="match status" value="1"/>
</dbReference>
<dbReference type="EMBL" id="JBCEWA010000008">
    <property type="protein sequence ID" value="MEL5989070.1"/>
    <property type="molecule type" value="Genomic_DNA"/>
</dbReference>
<dbReference type="Proteomes" id="UP001398420">
    <property type="component" value="Unassembled WGS sequence"/>
</dbReference>
<comment type="caution">
    <text evidence="2">The sequence shown here is derived from an EMBL/GenBank/DDBJ whole genome shotgun (WGS) entry which is preliminary data.</text>
</comment>
<dbReference type="NCBIfam" id="TIGR02988">
    <property type="entry name" value="YaaA_near_RecF"/>
    <property type="match status" value="1"/>
</dbReference>
<dbReference type="RefSeq" id="WP_068456856.1">
    <property type="nucleotide sequence ID" value="NZ_JBBCRB010000007.1"/>
</dbReference>
<gene>
    <name evidence="2" type="primary">yaaA</name>
    <name evidence="2" type="ORF">AAF454_11710</name>
</gene>
<dbReference type="Pfam" id="PF13275">
    <property type="entry name" value="S4_2"/>
    <property type="match status" value="1"/>
</dbReference>
<accession>A0ABU9LM44</accession>
<evidence type="ECO:0000256" key="1">
    <source>
        <dbReference type="PROSITE-ProRule" id="PRU00182"/>
    </source>
</evidence>
<keyword evidence="3" id="KW-1185">Reference proteome</keyword>
<name>A0ABU9LM44_9BACL</name>